<name>A0A5B7E4P7_PORTR</name>
<sequence length="109" mass="11458">MAEVAVLALTEASVDKEKTDAHIFWQQKSGHKELLVLPFPSSFKLVWSVCMLWPSQCGAEAGAGDSQPCLGSPCSSEDACAGEVSPTAVSFKVTSGNSKLLCPSQSLLV</sequence>
<gene>
    <name evidence="1" type="ORF">E2C01_021927</name>
</gene>
<evidence type="ECO:0000313" key="1">
    <source>
        <dbReference type="EMBL" id="MPC28718.1"/>
    </source>
</evidence>
<dbReference type="EMBL" id="VSRR010001955">
    <property type="protein sequence ID" value="MPC28718.1"/>
    <property type="molecule type" value="Genomic_DNA"/>
</dbReference>
<dbReference type="Proteomes" id="UP000324222">
    <property type="component" value="Unassembled WGS sequence"/>
</dbReference>
<organism evidence="1 2">
    <name type="scientific">Portunus trituberculatus</name>
    <name type="common">Swimming crab</name>
    <name type="synonym">Neptunus trituberculatus</name>
    <dbReference type="NCBI Taxonomy" id="210409"/>
    <lineage>
        <taxon>Eukaryota</taxon>
        <taxon>Metazoa</taxon>
        <taxon>Ecdysozoa</taxon>
        <taxon>Arthropoda</taxon>
        <taxon>Crustacea</taxon>
        <taxon>Multicrustacea</taxon>
        <taxon>Malacostraca</taxon>
        <taxon>Eumalacostraca</taxon>
        <taxon>Eucarida</taxon>
        <taxon>Decapoda</taxon>
        <taxon>Pleocyemata</taxon>
        <taxon>Brachyura</taxon>
        <taxon>Eubrachyura</taxon>
        <taxon>Portunoidea</taxon>
        <taxon>Portunidae</taxon>
        <taxon>Portuninae</taxon>
        <taxon>Portunus</taxon>
    </lineage>
</organism>
<dbReference type="AlphaFoldDB" id="A0A5B7E4P7"/>
<proteinExistence type="predicted"/>
<comment type="caution">
    <text evidence="1">The sequence shown here is derived from an EMBL/GenBank/DDBJ whole genome shotgun (WGS) entry which is preliminary data.</text>
</comment>
<accession>A0A5B7E4P7</accession>
<protein>
    <submittedName>
        <fullName evidence="1">Uncharacterized protein</fullName>
    </submittedName>
</protein>
<reference evidence="1 2" key="1">
    <citation type="submission" date="2019-05" db="EMBL/GenBank/DDBJ databases">
        <title>Another draft genome of Portunus trituberculatus and its Hox gene families provides insights of decapod evolution.</title>
        <authorList>
            <person name="Jeong J.-H."/>
            <person name="Song I."/>
            <person name="Kim S."/>
            <person name="Choi T."/>
            <person name="Kim D."/>
            <person name="Ryu S."/>
            <person name="Kim W."/>
        </authorList>
    </citation>
    <scope>NUCLEOTIDE SEQUENCE [LARGE SCALE GENOMIC DNA]</scope>
    <source>
        <tissue evidence="1">Muscle</tissue>
    </source>
</reference>
<keyword evidence="2" id="KW-1185">Reference proteome</keyword>
<evidence type="ECO:0000313" key="2">
    <source>
        <dbReference type="Proteomes" id="UP000324222"/>
    </source>
</evidence>